<evidence type="ECO:0000256" key="1">
    <source>
        <dbReference type="SAM" id="MobiDB-lite"/>
    </source>
</evidence>
<accession>A0A7W7T7W5</accession>
<organism evidence="2 3">
    <name type="scientific">Saccharothrix violaceirubra</name>
    <dbReference type="NCBI Taxonomy" id="413306"/>
    <lineage>
        <taxon>Bacteria</taxon>
        <taxon>Bacillati</taxon>
        <taxon>Actinomycetota</taxon>
        <taxon>Actinomycetes</taxon>
        <taxon>Pseudonocardiales</taxon>
        <taxon>Pseudonocardiaceae</taxon>
        <taxon>Saccharothrix</taxon>
    </lineage>
</organism>
<gene>
    <name evidence="2" type="ORF">F4559_005577</name>
</gene>
<dbReference type="EMBL" id="JACHJS010000001">
    <property type="protein sequence ID" value="MBB4968218.1"/>
    <property type="molecule type" value="Genomic_DNA"/>
</dbReference>
<sequence>MRQGHAHPIVDGTPIPMDRIAADRPFHSGKHKIHGMNPQVVASPDGDVP</sequence>
<dbReference type="AlphaFoldDB" id="A0A7W7T7W5"/>
<proteinExistence type="predicted"/>
<keyword evidence="3" id="KW-1185">Reference proteome</keyword>
<protein>
    <recommendedName>
        <fullName evidence="4">Transposase</fullName>
    </recommendedName>
</protein>
<dbReference type="Proteomes" id="UP000542674">
    <property type="component" value="Unassembled WGS sequence"/>
</dbReference>
<evidence type="ECO:0008006" key="4">
    <source>
        <dbReference type="Google" id="ProtNLM"/>
    </source>
</evidence>
<name>A0A7W7T7W5_9PSEU</name>
<evidence type="ECO:0000313" key="3">
    <source>
        <dbReference type="Proteomes" id="UP000542674"/>
    </source>
</evidence>
<reference evidence="2 3" key="1">
    <citation type="submission" date="2020-08" db="EMBL/GenBank/DDBJ databases">
        <title>Sequencing the genomes of 1000 actinobacteria strains.</title>
        <authorList>
            <person name="Klenk H.-P."/>
        </authorList>
    </citation>
    <scope>NUCLEOTIDE SEQUENCE [LARGE SCALE GENOMIC DNA]</scope>
    <source>
        <strain evidence="2 3">DSM 45084</strain>
    </source>
</reference>
<feature type="region of interest" description="Disordered" evidence="1">
    <location>
        <begin position="1"/>
        <end position="49"/>
    </location>
</feature>
<comment type="caution">
    <text evidence="2">The sequence shown here is derived from an EMBL/GenBank/DDBJ whole genome shotgun (WGS) entry which is preliminary data.</text>
</comment>
<evidence type="ECO:0000313" key="2">
    <source>
        <dbReference type="EMBL" id="MBB4968218.1"/>
    </source>
</evidence>